<evidence type="ECO:0000259" key="2">
    <source>
        <dbReference type="SMART" id="SM00528"/>
    </source>
</evidence>
<organism evidence="3 4">
    <name type="scientific">Burkholderia ubonensis</name>
    <dbReference type="NCBI Taxonomy" id="101571"/>
    <lineage>
        <taxon>Bacteria</taxon>
        <taxon>Pseudomonadati</taxon>
        <taxon>Pseudomonadota</taxon>
        <taxon>Betaproteobacteria</taxon>
        <taxon>Burkholderiales</taxon>
        <taxon>Burkholderiaceae</taxon>
        <taxon>Burkholderia</taxon>
        <taxon>Burkholderia cepacia complex</taxon>
    </lineage>
</organism>
<dbReference type="SUPFAM" id="SSF81273">
    <property type="entry name" value="H-NS histone-like proteins"/>
    <property type="match status" value="1"/>
</dbReference>
<sequence>MKTYSELLEQFDQLKRDIDVAREREAQLIAQRVMDLLAANGVNVQDLLHGRGSDRRRGAPKYWNPETGATWSGRGRMPTWLIGQDLQRFLINPEEENSGSNSL</sequence>
<protein>
    <submittedName>
        <fullName evidence="3">H-NS histone</fullName>
    </submittedName>
</protein>
<dbReference type="InterPro" id="IPR027444">
    <property type="entry name" value="H-NS_C_dom"/>
</dbReference>
<evidence type="ECO:0000313" key="3">
    <source>
        <dbReference type="EMBL" id="KVG73584.1"/>
    </source>
</evidence>
<feature type="domain" description="DNA-binding protein H-NS-like C-terminal" evidence="2">
    <location>
        <begin position="52"/>
        <end position="91"/>
    </location>
</feature>
<dbReference type="GO" id="GO:0003677">
    <property type="term" value="F:DNA binding"/>
    <property type="evidence" value="ECO:0007669"/>
    <property type="project" value="InterPro"/>
</dbReference>
<dbReference type="OrthoDB" id="5297879at2"/>
<reference evidence="3 4" key="1">
    <citation type="submission" date="2015-11" db="EMBL/GenBank/DDBJ databases">
        <title>Expanding the genomic diversity of Burkholderia species for the development of highly accurate diagnostics.</title>
        <authorList>
            <person name="Sahl J."/>
            <person name="Keim P."/>
            <person name="Wagner D."/>
        </authorList>
    </citation>
    <scope>NUCLEOTIDE SEQUENCE [LARGE SCALE GENOMIC DNA]</scope>
    <source>
        <strain evidence="3 4">MSMB2036</strain>
    </source>
</reference>
<dbReference type="Gene3D" id="4.10.430.30">
    <property type="match status" value="1"/>
</dbReference>
<dbReference type="Proteomes" id="UP000064029">
    <property type="component" value="Unassembled WGS sequence"/>
</dbReference>
<dbReference type="RefSeq" id="WP_059749706.1">
    <property type="nucleotide sequence ID" value="NZ_LOXM01000041.1"/>
</dbReference>
<name>A0A103RTL8_9BURK</name>
<dbReference type="AlphaFoldDB" id="A0A103RTL8"/>
<comment type="caution">
    <text evidence="3">The sequence shown here is derived from an EMBL/GenBank/DDBJ whole genome shotgun (WGS) entry which is preliminary data.</text>
</comment>
<feature type="coiled-coil region" evidence="1">
    <location>
        <begin position="4"/>
        <end position="31"/>
    </location>
</feature>
<evidence type="ECO:0000256" key="1">
    <source>
        <dbReference type="SAM" id="Coils"/>
    </source>
</evidence>
<accession>A0A103RTL8</accession>
<evidence type="ECO:0000313" key="4">
    <source>
        <dbReference type="Proteomes" id="UP000064029"/>
    </source>
</evidence>
<dbReference type="SMART" id="SM00528">
    <property type="entry name" value="HNS"/>
    <property type="match status" value="1"/>
</dbReference>
<dbReference type="EMBL" id="LOXM01000041">
    <property type="protein sequence ID" value="KVG73584.1"/>
    <property type="molecule type" value="Genomic_DNA"/>
</dbReference>
<proteinExistence type="predicted"/>
<gene>
    <name evidence="3" type="ORF">WJ33_16450</name>
</gene>
<dbReference type="Pfam" id="PF00816">
    <property type="entry name" value="Histone_HNS"/>
    <property type="match status" value="1"/>
</dbReference>
<keyword evidence="1" id="KW-0175">Coiled coil</keyword>